<dbReference type="GO" id="GO:0008616">
    <property type="term" value="P:tRNA queuosine(34) biosynthetic process"/>
    <property type="evidence" value="ECO:0007669"/>
    <property type="project" value="TreeGrafter"/>
</dbReference>
<evidence type="ECO:0000256" key="2">
    <source>
        <dbReference type="ARBA" id="ARBA00022679"/>
    </source>
</evidence>
<keyword evidence="3" id="KW-0819">tRNA processing</keyword>
<evidence type="ECO:0000313" key="5">
    <source>
        <dbReference type="EMBL" id="CAB4367341.1"/>
    </source>
</evidence>
<evidence type="ECO:0000259" key="4">
    <source>
        <dbReference type="Pfam" id="PF01702"/>
    </source>
</evidence>
<dbReference type="HAMAP" id="MF_00168">
    <property type="entry name" value="Q_tRNA_Tgt"/>
    <property type="match status" value="1"/>
</dbReference>
<dbReference type="PANTHER" id="PTHR46499:SF1">
    <property type="entry name" value="QUEUINE TRNA-RIBOSYLTRANSFERASE"/>
    <property type="match status" value="1"/>
</dbReference>
<accession>A0A6J6AF39</accession>
<dbReference type="PANTHER" id="PTHR46499">
    <property type="entry name" value="QUEUINE TRNA-RIBOSYLTRANSFERASE"/>
    <property type="match status" value="1"/>
</dbReference>
<dbReference type="SUPFAM" id="SSF51713">
    <property type="entry name" value="tRNA-guanine transglycosylase"/>
    <property type="match status" value="1"/>
</dbReference>
<keyword evidence="2" id="KW-0808">Transferase</keyword>
<name>A0A6J6AF39_9ZZZZ</name>
<dbReference type="GO" id="GO:0005829">
    <property type="term" value="C:cytosol"/>
    <property type="evidence" value="ECO:0007669"/>
    <property type="project" value="TreeGrafter"/>
</dbReference>
<organism evidence="5">
    <name type="scientific">freshwater metagenome</name>
    <dbReference type="NCBI Taxonomy" id="449393"/>
    <lineage>
        <taxon>unclassified sequences</taxon>
        <taxon>metagenomes</taxon>
        <taxon>ecological metagenomes</taxon>
    </lineage>
</organism>
<dbReference type="InterPro" id="IPR002616">
    <property type="entry name" value="tRNA_ribo_trans-like"/>
</dbReference>
<dbReference type="NCBIfam" id="TIGR00430">
    <property type="entry name" value="Q_tRNA_tgt"/>
    <property type="match status" value="1"/>
</dbReference>
<sequence length="365" mass="39619">MFPVQLEIQSEEGGARTSTATTHRGQYHTPCFMPVGTRGAVKYLSSRDYEELGAEIVLGNTYHLMLRPGADVIDRFGGLGAFSGWKGLTLTDSGGFQVFSLDPKVDDDGVTFKSTYDGSYHRFTPEIAVDTQEKIGADIQMVLDVCTSLPAEPEVVRLALERTHAWAIRARDAHTRPDQSLFGIVQGGTNAAMRAESARRTVDVGFDGYAIGGLSVGESRAEMVDAIGACIGDLPRDRPRYLMGVGDPASLVEAVDLGVDQFDCVLQTRLGRHGTALTSEGKVNIKNAQFVDSDEPLDSLCSCWVCTTHSRGYLRHLAQTGEPTGSRLVSVHNVAWTISLMNEMRDAINDGTFSALKRQLLAVWG</sequence>
<evidence type="ECO:0000256" key="1">
    <source>
        <dbReference type="ARBA" id="ARBA00022676"/>
    </source>
</evidence>
<dbReference type="InterPro" id="IPR036511">
    <property type="entry name" value="TGT-like_sf"/>
</dbReference>
<evidence type="ECO:0000256" key="3">
    <source>
        <dbReference type="ARBA" id="ARBA00022694"/>
    </source>
</evidence>
<dbReference type="GO" id="GO:0008479">
    <property type="term" value="F:tRNA-guanosine(34) queuine transglycosylase activity"/>
    <property type="evidence" value="ECO:0007669"/>
    <property type="project" value="InterPro"/>
</dbReference>
<dbReference type="InterPro" id="IPR004803">
    <property type="entry name" value="TGT"/>
</dbReference>
<feature type="domain" description="tRNA-guanine(15) transglycosylase-like" evidence="4">
    <location>
        <begin position="14"/>
        <end position="362"/>
    </location>
</feature>
<keyword evidence="1" id="KW-0328">Glycosyltransferase</keyword>
<evidence type="ECO:0000313" key="6">
    <source>
        <dbReference type="EMBL" id="CAB5044083.1"/>
    </source>
</evidence>
<dbReference type="Pfam" id="PF01702">
    <property type="entry name" value="TGT"/>
    <property type="match status" value="1"/>
</dbReference>
<dbReference type="InterPro" id="IPR050076">
    <property type="entry name" value="ArchSynthase1/Queuine_TRR"/>
</dbReference>
<dbReference type="AlphaFoldDB" id="A0A6J6AF39"/>
<dbReference type="NCBIfam" id="TIGR00449">
    <property type="entry name" value="tgt_general"/>
    <property type="match status" value="1"/>
</dbReference>
<dbReference type="EMBL" id="CAFBQH010000002">
    <property type="protein sequence ID" value="CAB5044083.1"/>
    <property type="molecule type" value="Genomic_DNA"/>
</dbReference>
<gene>
    <name evidence="5" type="ORF">UFOPK4179_00122</name>
    <name evidence="6" type="ORF">UFOPK4293_00069</name>
</gene>
<reference evidence="5" key="1">
    <citation type="submission" date="2020-05" db="EMBL/GenBank/DDBJ databases">
        <authorList>
            <person name="Chiriac C."/>
            <person name="Salcher M."/>
            <person name="Ghai R."/>
            <person name="Kavagutti S V."/>
        </authorList>
    </citation>
    <scope>NUCLEOTIDE SEQUENCE</scope>
</reference>
<protein>
    <submittedName>
        <fullName evidence="5">Unannotated protein</fullName>
    </submittedName>
</protein>
<dbReference type="Gene3D" id="3.20.20.105">
    <property type="entry name" value="Queuine tRNA-ribosyltransferase-like"/>
    <property type="match status" value="1"/>
</dbReference>
<proteinExistence type="inferred from homology"/>
<dbReference type="EMBL" id="CAETWZ010000006">
    <property type="protein sequence ID" value="CAB4367341.1"/>
    <property type="molecule type" value="Genomic_DNA"/>
</dbReference>